<dbReference type="AlphaFoldDB" id="A0A1I8G3J9"/>
<accession>A0A1I8G3J9</accession>
<protein>
    <submittedName>
        <fullName evidence="4">DNA-directed DNA polymerase</fullName>
    </submittedName>
</protein>
<sequence length="885" mass="99291">MSAASVLPIHHQQQPSAAQSSFSALTLFESTLLNAGMLLDSMTLDELVAAVRLICNLQHQAVDVMQPCAGQVQSSNRELQEQLQQLQQQQQSLRQHHSAAASCSSAAAAAGAGDGASPPSAKRPCKLEPKEPLLGVKLEQQHQQLHQQTLGHVDSFASDAGGASSFPGDDEDDDCLLLEEESSFSGGAGACAAGGPSNVDVRNLLKDTYKNLRGSGPHLFDFAKPFEHPMNQMVAKKVIDQAQAVSGIAANAEVWRTTCQKEYGFLQQSSLRSRLIWRKSNRQKAKLSRRQKAFETLLPNLSPDDLEQYRIVLTRDLTSSDEEEEDETLRVRCLAWESDRVRDIKRSLGEAFMRRFATVKQRAQLGKCVRDEATRSQRPIPAGTPEIQEPYTRKGKPTCLPPGYQVLYLCANDTPRAIALVKNDLPATIMPMFCSKDMCTFSVFDLTFVSAYLDIQEDYSISSVGARHENRDRLNLKKADWTGFRRDLLKLLTEANLPDSSEDLPGIEHRCNSIVEILNTAIRANAPKLFCRKKYSPWWSQELTRMKKNTRRLQRLANGSNTPEDWENYHSALRMYKSTIRRAKKTTWKAYCAGLEGQHPTARLVRTLRHDTLAQCNSLLHLDGNYTTSAEGSLNLLFSTCFPQVDEPEYVVDDHRPCDHKLFQQNIPFKKEVKYLGVTLTHDLRWTKHLDNVIGRAKRCFAQLRRAIGPTWGLSPRTVRWIYTGIIRPSITYASLIWTSVLEQKAARQRLYQLQGSICRAITDNIPLDVGVNRRSQGIHCFTDGSLFNGRAGAGIAIFHEGKMLLQESLHLGEETAEHHVTFCPYFNKARHKYLGHPQRMDELTTADNIRDLRAFVRDSGRMRVADASTADLPTTGGDWAHPQG</sequence>
<evidence type="ECO:0000256" key="1">
    <source>
        <dbReference type="SAM" id="Coils"/>
    </source>
</evidence>
<organism evidence="3 4">
    <name type="scientific">Macrostomum lignano</name>
    <dbReference type="NCBI Taxonomy" id="282301"/>
    <lineage>
        <taxon>Eukaryota</taxon>
        <taxon>Metazoa</taxon>
        <taxon>Spiralia</taxon>
        <taxon>Lophotrochozoa</taxon>
        <taxon>Platyhelminthes</taxon>
        <taxon>Rhabditophora</taxon>
        <taxon>Macrostomorpha</taxon>
        <taxon>Macrostomida</taxon>
        <taxon>Macrostomidae</taxon>
        <taxon>Macrostomum</taxon>
    </lineage>
</organism>
<dbReference type="Proteomes" id="UP000095280">
    <property type="component" value="Unplaced"/>
</dbReference>
<keyword evidence="1" id="KW-0175">Coiled coil</keyword>
<evidence type="ECO:0000256" key="2">
    <source>
        <dbReference type="SAM" id="MobiDB-lite"/>
    </source>
</evidence>
<name>A0A1I8G3J9_9PLAT</name>
<dbReference type="WBParaSite" id="maker-uti_cns_0000634-snap-gene-0.8-mRNA-1">
    <property type="protein sequence ID" value="maker-uti_cns_0000634-snap-gene-0.8-mRNA-1"/>
    <property type="gene ID" value="maker-uti_cns_0000634-snap-gene-0.8"/>
</dbReference>
<keyword evidence="3" id="KW-1185">Reference proteome</keyword>
<feature type="region of interest" description="Disordered" evidence="2">
    <location>
        <begin position="373"/>
        <end position="394"/>
    </location>
</feature>
<evidence type="ECO:0000313" key="3">
    <source>
        <dbReference type="Proteomes" id="UP000095280"/>
    </source>
</evidence>
<reference evidence="4" key="1">
    <citation type="submission" date="2016-11" db="UniProtKB">
        <authorList>
            <consortium name="WormBaseParasite"/>
        </authorList>
    </citation>
    <scope>IDENTIFICATION</scope>
</reference>
<proteinExistence type="predicted"/>
<feature type="coiled-coil region" evidence="1">
    <location>
        <begin position="69"/>
        <end position="99"/>
    </location>
</feature>
<evidence type="ECO:0000313" key="4">
    <source>
        <dbReference type="WBParaSite" id="maker-uti_cns_0000634-snap-gene-0.8-mRNA-1"/>
    </source>
</evidence>